<dbReference type="AlphaFoldDB" id="A0A1G2R398"/>
<feature type="region of interest" description="Disordered" evidence="1">
    <location>
        <begin position="18"/>
        <end position="37"/>
    </location>
</feature>
<comment type="caution">
    <text evidence="2">The sequence shown here is derived from an EMBL/GenBank/DDBJ whole genome shotgun (WGS) entry which is preliminary data.</text>
</comment>
<dbReference type="EMBL" id="MHTV01000013">
    <property type="protein sequence ID" value="OHA67306.1"/>
    <property type="molecule type" value="Genomic_DNA"/>
</dbReference>
<evidence type="ECO:0000313" key="3">
    <source>
        <dbReference type="Proteomes" id="UP000178092"/>
    </source>
</evidence>
<evidence type="ECO:0000313" key="2">
    <source>
        <dbReference type="EMBL" id="OHA67306.1"/>
    </source>
</evidence>
<accession>A0A1G2R398</accession>
<dbReference type="Proteomes" id="UP000178092">
    <property type="component" value="Unassembled WGS sequence"/>
</dbReference>
<gene>
    <name evidence="2" type="ORF">A3C04_01115</name>
</gene>
<protein>
    <submittedName>
        <fullName evidence="2">Uncharacterized protein</fullName>
    </submittedName>
</protein>
<organism evidence="2 3">
    <name type="scientific">Candidatus Wildermuthbacteria bacterium RIFCSPHIGHO2_02_FULL_45_25</name>
    <dbReference type="NCBI Taxonomy" id="1802450"/>
    <lineage>
        <taxon>Bacteria</taxon>
        <taxon>Candidatus Wildermuthiibacteriota</taxon>
    </lineage>
</organism>
<proteinExistence type="predicted"/>
<evidence type="ECO:0000256" key="1">
    <source>
        <dbReference type="SAM" id="MobiDB-lite"/>
    </source>
</evidence>
<sequence length="89" mass="9943">MAEQPRMGDGMLGILEGGSELFPEHHHPDNGKQVVGRDANDPREMLLGILHLAIGNEVEFLARDCLLANDLVSIVYRLPTVRALEERRE</sequence>
<reference evidence="2 3" key="1">
    <citation type="journal article" date="2016" name="Nat. Commun.">
        <title>Thousands of microbial genomes shed light on interconnected biogeochemical processes in an aquifer system.</title>
        <authorList>
            <person name="Anantharaman K."/>
            <person name="Brown C.T."/>
            <person name="Hug L.A."/>
            <person name="Sharon I."/>
            <person name="Castelle C.J."/>
            <person name="Probst A.J."/>
            <person name="Thomas B.C."/>
            <person name="Singh A."/>
            <person name="Wilkins M.J."/>
            <person name="Karaoz U."/>
            <person name="Brodie E.L."/>
            <person name="Williams K.H."/>
            <person name="Hubbard S.S."/>
            <person name="Banfield J.F."/>
        </authorList>
    </citation>
    <scope>NUCLEOTIDE SEQUENCE [LARGE SCALE GENOMIC DNA]</scope>
</reference>
<name>A0A1G2R398_9BACT</name>